<dbReference type="SUPFAM" id="SSF50129">
    <property type="entry name" value="GroES-like"/>
    <property type="match status" value="1"/>
</dbReference>
<dbReference type="InterPro" id="IPR002364">
    <property type="entry name" value="Quin_OxRdtase/zeta-crystal_CS"/>
</dbReference>
<dbReference type="InterPro" id="IPR011032">
    <property type="entry name" value="GroES-like_sf"/>
</dbReference>
<dbReference type="OrthoDB" id="9792162at2"/>
<dbReference type="RefSeq" id="WP_105334874.1">
    <property type="nucleotide sequence ID" value="NZ_PUHZ01000008.1"/>
</dbReference>
<proteinExistence type="predicted"/>
<dbReference type="InterPro" id="IPR052733">
    <property type="entry name" value="Chloroplast_QOR"/>
</dbReference>
<organism evidence="2 3">
    <name type="scientific">Blastopirellula marina</name>
    <dbReference type="NCBI Taxonomy" id="124"/>
    <lineage>
        <taxon>Bacteria</taxon>
        <taxon>Pseudomonadati</taxon>
        <taxon>Planctomycetota</taxon>
        <taxon>Planctomycetia</taxon>
        <taxon>Pirellulales</taxon>
        <taxon>Pirellulaceae</taxon>
        <taxon>Blastopirellula</taxon>
    </lineage>
</organism>
<dbReference type="AlphaFoldDB" id="A0A2S8GQN6"/>
<comment type="caution">
    <text evidence="2">The sequence shown here is derived from an EMBL/GenBank/DDBJ whole genome shotgun (WGS) entry which is preliminary data.</text>
</comment>
<gene>
    <name evidence="2" type="ORF">C5Y93_07915</name>
</gene>
<dbReference type="SMART" id="SM00829">
    <property type="entry name" value="PKS_ER"/>
    <property type="match status" value="1"/>
</dbReference>
<dbReference type="SUPFAM" id="SSF51735">
    <property type="entry name" value="NAD(P)-binding Rossmann-fold domains"/>
    <property type="match status" value="1"/>
</dbReference>
<reference evidence="2 3" key="1">
    <citation type="submission" date="2018-02" db="EMBL/GenBank/DDBJ databases">
        <title>Comparative genomes isolates from brazilian mangrove.</title>
        <authorList>
            <person name="Araujo J.E."/>
            <person name="Taketani R.G."/>
            <person name="Silva M.C.P."/>
            <person name="Loureco M.V."/>
            <person name="Andreote F.D."/>
        </authorList>
    </citation>
    <scope>NUCLEOTIDE SEQUENCE [LARGE SCALE GENOMIC DNA]</scope>
    <source>
        <strain evidence="2 3">Nap-Phe MGV</strain>
    </source>
</reference>
<accession>A0A2S8GQN6</accession>
<dbReference type="Pfam" id="PF08240">
    <property type="entry name" value="ADH_N"/>
    <property type="match status" value="1"/>
</dbReference>
<dbReference type="GO" id="GO:0016491">
    <property type="term" value="F:oxidoreductase activity"/>
    <property type="evidence" value="ECO:0007669"/>
    <property type="project" value="InterPro"/>
</dbReference>
<name>A0A2S8GQN6_9BACT</name>
<dbReference type="Gene3D" id="3.90.180.10">
    <property type="entry name" value="Medium-chain alcohol dehydrogenases, catalytic domain"/>
    <property type="match status" value="1"/>
</dbReference>
<dbReference type="Pfam" id="PF13602">
    <property type="entry name" value="ADH_zinc_N_2"/>
    <property type="match status" value="1"/>
</dbReference>
<evidence type="ECO:0000313" key="2">
    <source>
        <dbReference type="EMBL" id="PQO46748.1"/>
    </source>
</evidence>
<sequence length="315" mass="34533">MKCIAYQSYGPPTRLQWIEMPRPEVRPHELLIRVKAASVNPIDWKIRSGQLRWIAPIKFPAIPGFDVAGEIESVGAELDGKWSVGDRVCGYANHLPGGGYAEFVAMDADHVVRRPENLSPIDGASIPLAASTAWQALFDICSLRPGDSVLINGGSGGVGIFAVQIAKIHHASVTAVCSERNEALMRELGADHVINYHETDFTQLNRKFDVIFDAVGKASYRDCCKVLSRNGRFATTLPSVEAAAFSVLSKFQRRRCGMVLAQSRKKDLEAIYGLVQQGKLRTVIDEVFPIERAADAHRKSEDGHAIGKIVLQVGE</sequence>
<evidence type="ECO:0000259" key="1">
    <source>
        <dbReference type="SMART" id="SM00829"/>
    </source>
</evidence>
<dbReference type="EMBL" id="PUHZ01000008">
    <property type="protein sequence ID" value="PQO46748.1"/>
    <property type="molecule type" value="Genomic_DNA"/>
</dbReference>
<dbReference type="InterPro" id="IPR013154">
    <property type="entry name" value="ADH-like_N"/>
</dbReference>
<feature type="domain" description="Enoyl reductase (ER)" evidence="1">
    <location>
        <begin position="10"/>
        <end position="311"/>
    </location>
</feature>
<protein>
    <submittedName>
        <fullName evidence="2">Zinc-binding alcohol dehydrogenase</fullName>
    </submittedName>
</protein>
<dbReference type="GO" id="GO:0008270">
    <property type="term" value="F:zinc ion binding"/>
    <property type="evidence" value="ECO:0007669"/>
    <property type="project" value="InterPro"/>
</dbReference>
<dbReference type="InterPro" id="IPR020843">
    <property type="entry name" value="ER"/>
</dbReference>
<evidence type="ECO:0000313" key="3">
    <source>
        <dbReference type="Proteomes" id="UP000237819"/>
    </source>
</evidence>
<dbReference type="PROSITE" id="PS01162">
    <property type="entry name" value="QOR_ZETA_CRYSTAL"/>
    <property type="match status" value="1"/>
</dbReference>
<dbReference type="InterPro" id="IPR036291">
    <property type="entry name" value="NAD(P)-bd_dom_sf"/>
</dbReference>
<dbReference type="CDD" id="cd08267">
    <property type="entry name" value="MDR1"/>
    <property type="match status" value="1"/>
</dbReference>
<dbReference type="Gene3D" id="3.40.50.720">
    <property type="entry name" value="NAD(P)-binding Rossmann-like Domain"/>
    <property type="match status" value="1"/>
</dbReference>
<dbReference type="Proteomes" id="UP000237819">
    <property type="component" value="Unassembled WGS sequence"/>
</dbReference>
<dbReference type="PANTHER" id="PTHR44013:SF1">
    <property type="entry name" value="ZINC-TYPE ALCOHOL DEHYDROGENASE-LIKE PROTEIN C16A3.02C"/>
    <property type="match status" value="1"/>
</dbReference>
<dbReference type="PANTHER" id="PTHR44013">
    <property type="entry name" value="ZINC-TYPE ALCOHOL DEHYDROGENASE-LIKE PROTEIN C16A3.02C"/>
    <property type="match status" value="1"/>
</dbReference>